<feature type="signal peptide" evidence="1">
    <location>
        <begin position="1"/>
        <end position="23"/>
    </location>
</feature>
<name>A0AAN9FLP7_CROPI</name>
<keyword evidence="3" id="KW-1185">Reference proteome</keyword>
<sequence length="70" mass="7806">MREERWCLAKFLVLLFTVRSGAAVLSMATEVRIKAVHDHRCCWCYRLTVAGAEEQLFPGTVAAATLPPTL</sequence>
<protein>
    <recommendedName>
        <fullName evidence="4">Secreted protein</fullName>
    </recommendedName>
</protein>
<evidence type="ECO:0008006" key="4">
    <source>
        <dbReference type="Google" id="ProtNLM"/>
    </source>
</evidence>
<dbReference type="EMBL" id="JAYWIO010000003">
    <property type="protein sequence ID" value="KAK7274963.1"/>
    <property type="molecule type" value="Genomic_DNA"/>
</dbReference>
<accession>A0AAN9FLP7</accession>
<keyword evidence="1" id="KW-0732">Signal</keyword>
<feature type="chain" id="PRO_5042846336" description="Secreted protein" evidence="1">
    <location>
        <begin position="24"/>
        <end position="70"/>
    </location>
</feature>
<evidence type="ECO:0000313" key="2">
    <source>
        <dbReference type="EMBL" id="KAK7274963.1"/>
    </source>
</evidence>
<comment type="caution">
    <text evidence="2">The sequence shown here is derived from an EMBL/GenBank/DDBJ whole genome shotgun (WGS) entry which is preliminary data.</text>
</comment>
<dbReference type="AlphaFoldDB" id="A0AAN9FLP7"/>
<organism evidence="2 3">
    <name type="scientific">Crotalaria pallida</name>
    <name type="common">Smooth rattlebox</name>
    <name type="synonym">Crotalaria striata</name>
    <dbReference type="NCBI Taxonomy" id="3830"/>
    <lineage>
        <taxon>Eukaryota</taxon>
        <taxon>Viridiplantae</taxon>
        <taxon>Streptophyta</taxon>
        <taxon>Embryophyta</taxon>
        <taxon>Tracheophyta</taxon>
        <taxon>Spermatophyta</taxon>
        <taxon>Magnoliopsida</taxon>
        <taxon>eudicotyledons</taxon>
        <taxon>Gunneridae</taxon>
        <taxon>Pentapetalae</taxon>
        <taxon>rosids</taxon>
        <taxon>fabids</taxon>
        <taxon>Fabales</taxon>
        <taxon>Fabaceae</taxon>
        <taxon>Papilionoideae</taxon>
        <taxon>50 kb inversion clade</taxon>
        <taxon>genistoids sensu lato</taxon>
        <taxon>core genistoids</taxon>
        <taxon>Crotalarieae</taxon>
        <taxon>Crotalaria</taxon>
    </lineage>
</organism>
<reference evidence="2 3" key="1">
    <citation type="submission" date="2024-01" db="EMBL/GenBank/DDBJ databases">
        <title>The genomes of 5 underutilized Papilionoideae crops provide insights into root nodulation and disease resistanc.</title>
        <authorList>
            <person name="Yuan L."/>
        </authorList>
    </citation>
    <scope>NUCLEOTIDE SEQUENCE [LARGE SCALE GENOMIC DNA]</scope>
    <source>
        <strain evidence="2">ZHUSHIDOU_FW_LH</strain>
        <tissue evidence="2">Leaf</tissue>
    </source>
</reference>
<dbReference type="Proteomes" id="UP001372338">
    <property type="component" value="Unassembled WGS sequence"/>
</dbReference>
<evidence type="ECO:0000256" key="1">
    <source>
        <dbReference type="SAM" id="SignalP"/>
    </source>
</evidence>
<proteinExistence type="predicted"/>
<gene>
    <name evidence="2" type="ORF">RIF29_16066</name>
</gene>
<evidence type="ECO:0000313" key="3">
    <source>
        <dbReference type="Proteomes" id="UP001372338"/>
    </source>
</evidence>